<comment type="caution">
    <text evidence="1">The sequence shown here is derived from an EMBL/GenBank/DDBJ whole genome shotgun (WGS) entry which is preliminary data.</text>
</comment>
<gene>
    <name evidence="1" type="ORF">D9Q81_04250</name>
</gene>
<proteinExistence type="predicted"/>
<reference evidence="1 2" key="1">
    <citation type="submission" date="2018-10" db="EMBL/GenBank/DDBJ databases">
        <title>Co-occurring genomic capacity for anaerobic methane metabolism and dissimilatory sulfite reduction discovered in the Korarchaeota.</title>
        <authorList>
            <person name="Mckay L.J."/>
            <person name="Dlakic M."/>
            <person name="Fields M.W."/>
            <person name="Delmont T.O."/>
            <person name="Eren A.M."/>
            <person name="Jay Z.J."/>
            <person name="Klingelsmith K.B."/>
            <person name="Rusch D.B."/>
            <person name="Inskeep W.P."/>
        </authorList>
    </citation>
    <scope>NUCLEOTIDE SEQUENCE [LARGE SCALE GENOMIC DNA]</scope>
    <source>
        <strain evidence="1 2">WS</strain>
    </source>
</reference>
<evidence type="ECO:0000313" key="2">
    <source>
        <dbReference type="Proteomes" id="UP000278149"/>
    </source>
</evidence>
<protein>
    <submittedName>
        <fullName evidence="1">Uncharacterized protein</fullName>
    </submittedName>
</protein>
<dbReference type="RefSeq" id="WP_125741517.1">
    <property type="nucleotide sequence ID" value="NZ_RCOR01000022.1"/>
</dbReference>
<dbReference type="AlphaFoldDB" id="A0A429G5A8"/>
<accession>A0A429G5A8</accession>
<organism evidence="1 2">
    <name type="scientific">Candidatus Korarchaeum cryptofilum</name>
    <dbReference type="NCBI Taxonomy" id="498846"/>
    <lineage>
        <taxon>Archaea</taxon>
        <taxon>Thermoproteota</taxon>
        <taxon>Candidatus Korarchaeia</taxon>
        <taxon>Candidatus Korarchaeales</taxon>
        <taxon>Candidatus Korarchaeaceae</taxon>
        <taxon>Candidatus Korarchaeum</taxon>
    </lineage>
</organism>
<dbReference type="Proteomes" id="UP000278149">
    <property type="component" value="Unassembled WGS sequence"/>
</dbReference>
<sequence length="151" mass="17443">MKFLEDCVYQTNEEFLMLLEEFESESERHQRARDLCRMSGYLRFLFFETLHENVQDARGGDLRTLICGIPLVVMRSVELCESSANVEERELACDVMRDTLYLALIVARKFGKDEGILNILSELIVKSDQGSVDEISILAKEFSSSFIKLFR</sequence>
<name>A0A429G5A8_9CREN</name>
<dbReference type="EMBL" id="RCOR01000022">
    <property type="protein sequence ID" value="RSN69011.1"/>
    <property type="molecule type" value="Genomic_DNA"/>
</dbReference>
<evidence type="ECO:0000313" key="1">
    <source>
        <dbReference type="EMBL" id="RSN69011.1"/>
    </source>
</evidence>